<feature type="domain" description="RING-type" evidence="3">
    <location>
        <begin position="25"/>
        <end position="93"/>
    </location>
</feature>
<dbReference type="AlphaFoldDB" id="A0A0L9U527"/>
<dbReference type="PANTHER" id="PTHR15898">
    <property type="entry name" value="BIFUNCTIONAL APOPTOSIS REGULATOR"/>
    <property type="match status" value="1"/>
</dbReference>
<evidence type="ECO:0000256" key="2">
    <source>
        <dbReference type="SAM" id="Phobius"/>
    </source>
</evidence>
<dbReference type="InterPro" id="IPR013083">
    <property type="entry name" value="Znf_RING/FYVE/PHD"/>
</dbReference>
<keyword evidence="2" id="KW-0812">Transmembrane</keyword>
<dbReference type="PANTHER" id="PTHR15898:SF20">
    <property type="entry name" value="E3 UBIQUITIN-PROTEIN LIGASE PRT1-LIKE PROTEIN"/>
    <property type="match status" value="1"/>
</dbReference>
<evidence type="ECO:0000256" key="1">
    <source>
        <dbReference type="PROSITE-ProRule" id="PRU00175"/>
    </source>
</evidence>
<dbReference type="Gene3D" id="3.30.40.10">
    <property type="entry name" value="Zinc/RING finger domain, C3HC4 (zinc finger)"/>
    <property type="match status" value="1"/>
</dbReference>
<organism evidence="4 5">
    <name type="scientific">Phaseolus angularis</name>
    <name type="common">Azuki bean</name>
    <name type="synonym">Vigna angularis</name>
    <dbReference type="NCBI Taxonomy" id="3914"/>
    <lineage>
        <taxon>Eukaryota</taxon>
        <taxon>Viridiplantae</taxon>
        <taxon>Streptophyta</taxon>
        <taxon>Embryophyta</taxon>
        <taxon>Tracheophyta</taxon>
        <taxon>Spermatophyta</taxon>
        <taxon>Magnoliopsida</taxon>
        <taxon>eudicotyledons</taxon>
        <taxon>Gunneridae</taxon>
        <taxon>Pentapetalae</taxon>
        <taxon>rosids</taxon>
        <taxon>fabids</taxon>
        <taxon>Fabales</taxon>
        <taxon>Fabaceae</taxon>
        <taxon>Papilionoideae</taxon>
        <taxon>50 kb inversion clade</taxon>
        <taxon>NPAAA clade</taxon>
        <taxon>indigoferoid/millettioid clade</taxon>
        <taxon>Phaseoleae</taxon>
        <taxon>Vigna</taxon>
    </lineage>
</organism>
<feature type="transmembrane region" description="Helical" evidence="2">
    <location>
        <begin position="51"/>
        <end position="78"/>
    </location>
</feature>
<dbReference type="SUPFAM" id="SSF57850">
    <property type="entry name" value="RING/U-box"/>
    <property type="match status" value="1"/>
</dbReference>
<proteinExistence type="predicted"/>
<gene>
    <name evidence="4" type="ORF">LR48_Vigan03g127200</name>
</gene>
<keyword evidence="1" id="KW-0479">Metal-binding</keyword>
<dbReference type="GO" id="GO:0043161">
    <property type="term" value="P:proteasome-mediated ubiquitin-dependent protein catabolic process"/>
    <property type="evidence" value="ECO:0007669"/>
    <property type="project" value="TreeGrafter"/>
</dbReference>
<protein>
    <recommendedName>
        <fullName evidence="3">RING-type domain-containing protein</fullName>
    </recommendedName>
</protein>
<dbReference type="PROSITE" id="PS50089">
    <property type="entry name" value="ZF_RING_2"/>
    <property type="match status" value="1"/>
</dbReference>
<keyword evidence="2" id="KW-0472">Membrane</keyword>
<evidence type="ECO:0000313" key="5">
    <source>
        <dbReference type="Proteomes" id="UP000053144"/>
    </source>
</evidence>
<name>A0A0L9U527_PHAAN</name>
<sequence length="139" mass="16151">MENNALRDRIFADNEHEEIPDSFVCCVCLDLLYKPIVLCKAALFSTDARDYAISLINSVFFSSLFAACGHICCFWCVYNSMNCLRESQCPVCRHQYYHFPTVCQMLHFLLLKIYSVPYKRREEQTLGISLSLMAYARAY</sequence>
<evidence type="ECO:0000259" key="3">
    <source>
        <dbReference type="PROSITE" id="PS50089"/>
    </source>
</evidence>
<accession>A0A0L9U527</accession>
<reference evidence="5" key="1">
    <citation type="journal article" date="2015" name="Proc. Natl. Acad. Sci. U.S.A.">
        <title>Genome sequencing of adzuki bean (Vigna angularis) provides insight into high starch and low fat accumulation and domestication.</title>
        <authorList>
            <person name="Yang K."/>
            <person name="Tian Z."/>
            <person name="Chen C."/>
            <person name="Luo L."/>
            <person name="Zhao B."/>
            <person name="Wang Z."/>
            <person name="Yu L."/>
            <person name="Li Y."/>
            <person name="Sun Y."/>
            <person name="Li W."/>
            <person name="Chen Y."/>
            <person name="Li Y."/>
            <person name="Zhang Y."/>
            <person name="Ai D."/>
            <person name="Zhao J."/>
            <person name="Shang C."/>
            <person name="Ma Y."/>
            <person name="Wu B."/>
            <person name="Wang M."/>
            <person name="Gao L."/>
            <person name="Sun D."/>
            <person name="Zhang P."/>
            <person name="Guo F."/>
            <person name="Wang W."/>
            <person name="Li Y."/>
            <person name="Wang J."/>
            <person name="Varshney R.K."/>
            <person name="Wang J."/>
            <person name="Ling H.Q."/>
            <person name="Wan P."/>
        </authorList>
    </citation>
    <scope>NUCLEOTIDE SEQUENCE</scope>
    <source>
        <strain evidence="5">cv. Jingnong 6</strain>
    </source>
</reference>
<dbReference type="Proteomes" id="UP000053144">
    <property type="component" value="Chromosome 3"/>
</dbReference>
<dbReference type="GO" id="GO:0061630">
    <property type="term" value="F:ubiquitin protein ligase activity"/>
    <property type="evidence" value="ECO:0007669"/>
    <property type="project" value="TreeGrafter"/>
</dbReference>
<keyword evidence="2" id="KW-1133">Transmembrane helix</keyword>
<evidence type="ECO:0000313" key="4">
    <source>
        <dbReference type="EMBL" id="KOM37890.1"/>
    </source>
</evidence>
<keyword evidence="1" id="KW-0862">Zinc</keyword>
<dbReference type="GO" id="GO:0008270">
    <property type="term" value="F:zinc ion binding"/>
    <property type="evidence" value="ECO:0007669"/>
    <property type="project" value="UniProtKB-KW"/>
</dbReference>
<keyword evidence="1" id="KW-0863">Zinc-finger</keyword>
<dbReference type="Gramene" id="KOM37890">
    <property type="protein sequence ID" value="KOM37890"/>
    <property type="gene ID" value="LR48_Vigan03g127200"/>
</dbReference>
<dbReference type="STRING" id="3914.A0A0L9U527"/>
<dbReference type="InterPro" id="IPR001841">
    <property type="entry name" value="Znf_RING"/>
</dbReference>
<dbReference type="EMBL" id="CM003373">
    <property type="protein sequence ID" value="KOM37890.1"/>
    <property type="molecule type" value="Genomic_DNA"/>
</dbReference>